<proteinExistence type="predicted"/>
<comment type="caution">
    <text evidence="3">The sequence shown here is derived from an EMBL/GenBank/DDBJ whole genome shotgun (WGS) entry which is preliminary data.</text>
</comment>
<dbReference type="SUPFAM" id="SSF56601">
    <property type="entry name" value="beta-lactamase/transpeptidase-like"/>
    <property type="match status" value="1"/>
</dbReference>
<evidence type="ECO:0000313" key="3">
    <source>
        <dbReference type="EMBL" id="HGC42299.1"/>
    </source>
</evidence>
<reference evidence="3" key="1">
    <citation type="journal article" date="2020" name="mSystems">
        <title>Genome- and Community-Level Interaction Insights into Carbon Utilization and Element Cycling Functions of Hydrothermarchaeota in Hydrothermal Sediment.</title>
        <authorList>
            <person name="Zhou Z."/>
            <person name="Liu Y."/>
            <person name="Xu W."/>
            <person name="Pan J."/>
            <person name="Luo Z.H."/>
            <person name="Li M."/>
        </authorList>
    </citation>
    <scope>NUCLEOTIDE SEQUENCE</scope>
    <source>
        <strain evidence="3">SpSt-997</strain>
    </source>
</reference>
<sequence>MRRVVPLLAALVVLATPWLPGALAGALDPARPEEVGMSTDRLARIKTVFDAEVAQGRIPGAVVMIAREGHLVYTAAFGYADKAAGRPMTADAVFRLYSMTKPIVSVAAMTLVEEGRMQLTDPVAKYLPEFAHLMVSVPGHNALGQNIYTLAPAARGPTIQDLLRHTAGLAYGEITTNPLVREAYIKSGLFKPDFDYNVTDLAPRDFVSRLAAAPLAYQPGTVWEYSLAVDLLGRVVEQVSGERLADFVAERVLRPLGMNDSGFSVPASELARLAEPLPVDPASGAVNRLIDVSRVPAEDSAGAGGVGTAADYLRFGEMLLEGGRLDEAQILSPTTIALMTSDQLGPAIRPVISPGEMLLGVPGYTFGLGFMVRETAGLAGVPGSAGEFMWAGYAGTFFWVDPAEQLVAVMMMQVPGPSRAWYRREIKDLVYQAIIE</sequence>
<dbReference type="GO" id="GO:0016787">
    <property type="term" value="F:hydrolase activity"/>
    <property type="evidence" value="ECO:0007669"/>
    <property type="project" value="UniProtKB-KW"/>
</dbReference>
<dbReference type="InterPro" id="IPR050789">
    <property type="entry name" value="Diverse_Enzym_Activities"/>
</dbReference>
<protein>
    <submittedName>
        <fullName evidence="3">Class A beta-lactamase-related serine hydrolase</fullName>
    </submittedName>
</protein>
<feature type="chain" id="PRO_5035319220" evidence="1">
    <location>
        <begin position="25"/>
        <end position="436"/>
    </location>
</feature>
<dbReference type="InterPro" id="IPR001466">
    <property type="entry name" value="Beta-lactam-related"/>
</dbReference>
<keyword evidence="3" id="KW-0378">Hydrolase</keyword>
<accession>A0A8J4M5G7</accession>
<organism evidence="3">
    <name type="scientific">Acidicaldus sp</name>
    <dbReference type="NCBI Taxonomy" id="1872105"/>
    <lineage>
        <taxon>Bacteria</taxon>
        <taxon>Pseudomonadati</taxon>
        <taxon>Pseudomonadota</taxon>
        <taxon>Alphaproteobacteria</taxon>
        <taxon>Acetobacterales</taxon>
        <taxon>Acetobacteraceae</taxon>
        <taxon>Acidicaldus</taxon>
    </lineage>
</organism>
<gene>
    <name evidence="3" type="ORF">ENY07_03615</name>
</gene>
<dbReference type="EMBL" id="DTQM01000069">
    <property type="protein sequence ID" value="HGC42299.1"/>
    <property type="molecule type" value="Genomic_DNA"/>
</dbReference>
<evidence type="ECO:0000256" key="1">
    <source>
        <dbReference type="SAM" id="SignalP"/>
    </source>
</evidence>
<evidence type="ECO:0000259" key="2">
    <source>
        <dbReference type="Pfam" id="PF00144"/>
    </source>
</evidence>
<dbReference type="PANTHER" id="PTHR43283">
    <property type="entry name" value="BETA-LACTAMASE-RELATED"/>
    <property type="match status" value="1"/>
</dbReference>
<dbReference type="Pfam" id="PF00144">
    <property type="entry name" value="Beta-lactamase"/>
    <property type="match status" value="1"/>
</dbReference>
<dbReference type="PANTHER" id="PTHR43283:SF3">
    <property type="entry name" value="BETA-LACTAMASE FAMILY PROTEIN (AFU_ORTHOLOGUE AFUA_5G07500)"/>
    <property type="match status" value="1"/>
</dbReference>
<dbReference type="Gene3D" id="3.40.710.10">
    <property type="entry name" value="DD-peptidase/beta-lactamase superfamily"/>
    <property type="match status" value="1"/>
</dbReference>
<feature type="signal peptide" evidence="1">
    <location>
        <begin position="1"/>
        <end position="24"/>
    </location>
</feature>
<dbReference type="AlphaFoldDB" id="A0A8J4M5G7"/>
<name>A0A8J4M5G7_9PROT</name>
<dbReference type="InterPro" id="IPR012338">
    <property type="entry name" value="Beta-lactam/transpept-like"/>
</dbReference>
<feature type="domain" description="Beta-lactamase-related" evidence="2">
    <location>
        <begin position="47"/>
        <end position="418"/>
    </location>
</feature>
<keyword evidence="1" id="KW-0732">Signal</keyword>